<organism evidence="2 3">
    <name type="scientific">Clostridium novyi B str. ATCC 27606</name>
    <dbReference type="NCBI Taxonomy" id="1443123"/>
    <lineage>
        <taxon>Bacteria</taxon>
        <taxon>Bacillati</taxon>
        <taxon>Bacillota</taxon>
        <taxon>Clostridia</taxon>
        <taxon>Eubacteriales</taxon>
        <taxon>Clostridiaceae</taxon>
        <taxon>Clostridium</taxon>
    </lineage>
</organism>
<keyword evidence="3" id="KW-1185">Reference proteome</keyword>
<dbReference type="Proteomes" id="UP000027770">
    <property type="component" value="Plasmid p2Cn27606"/>
</dbReference>
<accession>A0AA40IS24</accession>
<gene>
    <name evidence="2" type="ORF">Z959_p0052</name>
</gene>
<dbReference type="RefSeq" id="WP_420865117.1">
    <property type="nucleotide sequence ID" value="NZ_CM003350.1"/>
</dbReference>
<evidence type="ECO:0000256" key="1">
    <source>
        <dbReference type="SAM" id="Coils"/>
    </source>
</evidence>
<proteinExistence type="predicted"/>
<evidence type="ECO:0000313" key="3">
    <source>
        <dbReference type="Proteomes" id="UP000027770"/>
    </source>
</evidence>
<protein>
    <submittedName>
        <fullName evidence="2">Uncharacterized protein</fullName>
    </submittedName>
</protein>
<dbReference type="EMBL" id="JENW01000167">
    <property type="protein sequence ID" value="KEI11486.1"/>
    <property type="molecule type" value="Genomic_DNA"/>
</dbReference>
<comment type="caution">
    <text evidence="2">The sequence shown here is derived from an EMBL/GenBank/DDBJ whole genome shotgun (WGS) entry which is preliminary data.</text>
</comment>
<reference evidence="3" key="1">
    <citation type="journal article" date="2014" name="PLoS ONE">
        <title>Plasmidome interchange between Clostridium botulinum, Clostridium novyi and Clostridium haemolyticum converts strains of independent lineages into distinctly different pathogens.</title>
        <authorList>
            <person name="Skarin H."/>
            <person name="Segerman B."/>
        </authorList>
    </citation>
    <scope>NUCLEOTIDE SEQUENCE [LARGE SCALE GENOMIC DNA]</scope>
    <source>
        <strain evidence="3">ATCC 27606</strain>
    </source>
</reference>
<keyword evidence="1" id="KW-0175">Coiled coil</keyword>
<keyword evidence="2" id="KW-0614">Plasmid</keyword>
<sequence length="165" mass="19320">MIVLDKSKWSDVIKKWNLQSLKLSTKFLELEFKPSTTDKEAAWALYVELLTRITTQSIEDEYGEEKAALDSIYNLFNITRNTIKQYGIGCKEFTKIAIVVLNRVIRPFTSKWHKLSSQEAFKDNKQCELFREELKLLQQQLKNYNNMLADMAGVEDLTNLEEFII</sequence>
<dbReference type="AlphaFoldDB" id="A0AA40IS24"/>
<evidence type="ECO:0000313" key="2">
    <source>
        <dbReference type="EMBL" id="KEI11486.1"/>
    </source>
</evidence>
<name>A0AA40IS24_CLONO</name>
<feature type="coiled-coil region" evidence="1">
    <location>
        <begin position="127"/>
        <end position="154"/>
    </location>
</feature>
<geneLocation type="plasmid" evidence="2 3">
    <name>p2Cn27606</name>
</geneLocation>